<dbReference type="PROSITE" id="PS51257">
    <property type="entry name" value="PROKAR_LIPOPROTEIN"/>
    <property type="match status" value="1"/>
</dbReference>
<comment type="caution">
    <text evidence="2">The sequence shown here is derived from an EMBL/GenBank/DDBJ whole genome shotgun (WGS) entry which is preliminary data.</text>
</comment>
<feature type="chain" id="PRO_5045904437" evidence="1">
    <location>
        <begin position="31"/>
        <end position="114"/>
    </location>
</feature>
<feature type="signal peptide" evidence="1">
    <location>
        <begin position="1"/>
        <end position="30"/>
    </location>
</feature>
<dbReference type="Proteomes" id="UP001500618">
    <property type="component" value="Unassembled WGS sequence"/>
</dbReference>
<evidence type="ECO:0000313" key="2">
    <source>
        <dbReference type="EMBL" id="GAA1697288.1"/>
    </source>
</evidence>
<dbReference type="EMBL" id="BAAANY010000020">
    <property type="protein sequence ID" value="GAA1697288.1"/>
    <property type="molecule type" value="Genomic_DNA"/>
</dbReference>
<keyword evidence="3" id="KW-1185">Reference proteome</keyword>
<dbReference type="RefSeq" id="WP_163569278.1">
    <property type="nucleotide sequence ID" value="NZ_BAAANY010000020.1"/>
</dbReference>
<accession>A0ABN2I211</accession>
<reference evidence="2 3" key="1">
    <citation type="journal article" date="2019" name="Int. J. Syst. Evol. Microbiol.">
        <title>The Global Catalogue of Microorganisms (GCM) 10K type strain sequencing project: providing services to taxonomists for standard genome sequencing and annotation.</title>
        <authorList>
            <consortium name="The Broad Institute Genomics Platform"/>
            <consortium name="The Broad Institute Genome Sequencing Center for Infectious Disease"/>
            <person name="Wu L."/>
            <person name="Ma J."/>
        </authorList>
    </citation>
    <scope>NUCLEOTIDE SEQUENCE [LARGE SCALE GENOMIC DNA]</scope>
    <source>
        <strain evidence="2 3">JCM 14718</strain>
    </source>
</reference>
<evidence type="ECO:0000256" key="1">
    <source>
        <dbReference type="SAM" id="SignalP"/>
    </source>
</evidence>
<protein>
    <submittedName>
        <fullName evidence="2">Uncharacterized protein</fullName>
    </submittedName>
</protein>
<keyword evidence="1" id="KW-0732">Signal</keyword>
<name>A0ABN2I211_9ACTN</name>
<evidence type="ECO:0000313" key="3">
    <source>
        <dbReference type="Proteomes" id="UP001500618"/>
    </source>
</evidence>
<proteinExistence type="predicted"/>
<organism evidence="2 3">
    <name type="scientific">Fodinicola feengrottensis</name>
    <dbReference type="NCBI Taxonomy" id="435914"/>
    <lineage>
        <taxon>Bacteria</taxon>
        <taxon>Bacillati</taxon>
        <taxon>Actinomycetota</taxon>
        <taxon>Actinomycetes</taxon>
        <taxon>Mycobacteriales</taxon>
        <taxon>Fodinicola</taxon>
    </lineage>
</organism>
<sequence length="114" mass="11452">MHSVRNSRSSAVVVLLASLVLAFGAGCGSAGNGVGTSCTTSGCTVTFDQGVNAEANILGVKAKLVDVRGQQVTIEVAGHRVNLTAGAPPIEVGGLRVSVQEITAKNVVVHIAQS</sequence>
<gene>
    <name evidence="2" type="ORF">GCM10009765_53350</name>
</gene>